<sequence length="202" mass="21941">MARQKSYDRQEAVARARDAFRENGFQTLGIRAIEDIVGIGRFAIRTEFGGKEGLFIEAMKLYGQDIHQAVIQPIEQADNLDVLSNLMSAGLDPESDVNGKFGCLFLNTTVENAALQNNDIRELTDAYFSDLLNAVTGLVDRAKAKGTVRSDVDSTGAAEFVKGVFMAAAIISRDAGDVTASTGLINMALYTIDSWRPSQIDP</sequence>
<dbReference type="Gene3D" id="1.10.10.60">
    <property type="entry name" value="Homeodomain-like"/>
    <property type="match status" value="1"/>
</dbReference>
<evidence type="ECO:0000256" key="1">
    <source>
        <dbReference type="ARBA" id="ARBA00023015"/>
    </source>
</evidence>
<dbReference type="PANTHER" id="PTHR47506">
    <property type="entry name" value="TRANSCRIPTIONAL REGULATORY PROTEIN"/>
    <property type="match status" value="1"/>
</dbReference>
<gene>
    <name evidence="4" type="ORF">IMCC3135_16980</name>
</gene>
<evidence type="ECO:0000256" key="2">
    <source>
        <dbReference type="ARBA" id="ARBA00023163"/>
    </source>
</evidence>
<dbReference type="InterPro" id="IPR036271">
    <property type="entry name" value="Tet_transcr_reg_TetR-rel_C_sf"/>
</dbReference>
<dbReference type="RefSeq" id="WP_088918659.1">
    <property type="nucleotide sequence ID" value="NZ_CP018632.1"/>
</dbReference>
<protein>
    <recommendedName>
        <fullName evidence="3">Tetracyclin repressor-like C-terminal domain-containing protein</fullName>
    </recommendedName>
</protein>
<dbReference type="Pfam" id="PF16925">
    <property type="entry name" value="TetR_C_13"/>
    <property type="match status" value="1"/>
</dbReference>
<dbReference type="OrthoDB" id="270177at2"/>
<evidence type="ECO:0000313" key="4">
    <source>
        <dbReference type="EMBL" id="ASJ73478.1"/>
    </source>
</evidence>
<dbReference type="AlphaFoldDB" id="A0A2Z2NUS7"/>
<evidence type="ECO:0000313" key="5">
    <source>
        <dbReference type="Proteomes" id="UP000250079"/>
    </source>
</evidence>
<dbReference type="PANTHER" id="PTHR47506:SF1">
    <property type="entry name" value="HTH-TYPE TRANSCRIPTIONAL REGULATOR YJDC"/>
    <property type="match status" value="1"/>
</dbReference>
<dbReference type="SUPFAM" id="SSF46689">
    <property type="entry name" value="Homeodomain-like"/>
    <property type="match status" value="1"/>
</dbReference>
<keyword evidence="5" id="KW-1185">Reference proteome</keyword>
<dbReference type="Gene3D" id="1.10.357.10">
    <property type="entry name" value="Tetracycline Repressor, domain 2"/>
    <property type="match status" value="1"/>
</dbReference>
<reference evidence="4 5" key="1">
    <citation type="submission" date="2016-12" db="EMBL/GenBank/DDBJ databases">
        <authorList>
            <person name="Song W.-J."/>
            <person name="Kurnit D.M."/>
        </authorList>
    </citation>
    <scope>NUCLEOTIDE SEQUENCE [LARGE SCALE GENOMIC DNA]</scope>
    <source>
        <strain evidence="4 5">IMCC3135</strain>
    </source>
</reference>
<dbReference type="SUPFAM" id="SSF48498">
    <property type="entry name" value="Tetracyclin repressor-like, C-terminal domain"/>
    <property type="match status" value="1"/>
</dbReference>
<keyword evidence="2" id="KW-0804">Transcription</keyword>
<dbReference type="InterPro" id="IPR011075">
    <property type="entry name" value="TetR_C"/>
</dbReference>
<evidence type="ECO:0000259" key="3">
    <source>
        <dbReference type="Pfam" id="PF16925"/>
    </source>
</evidence>
<dbReference type="KEGG" id="gai:IMCC3135_16980"/>
<dbReference type="Proteomes" id="UP000250079">
    <property type="component" value="Chromosome"/>
</dbReference>
<keyword evidence="1" id="KW-0805">Transcription regulation</keyword>
<accession>A0A2Z2NUS7</accession>
<name>A0A2Z2NUS7_9GAMM</name>
<organism evidence="4 5">
    <name type="scientific">Granulosicoccus antarcticus IMCC3135</name>
    <dbReference type="NCBI Taxonomy" id="1192854"/>
    <lineage>
        <taxon>Bacteria</taxon>
        <taxon>Pseudomonadati</taxon>
        <taxon>Pseudomonadota</taxon>
        <taxon>Gammaproteobacteria</taxon>
        <taxon>Chromatiales</taxon>
        <taxon>Granulosicoccaceae</taxon>
        <taxon>Granulosicoccus</taxon>
    </lineage>
</organism>
<dbReference type="EMBL" id="CP018632">
    <property type="protein sequence ID" value="ASJ73478.1"/>
    <property type="molecule type" value="Genomic_DNA"/>
</dbReference>
<proteinExistence type="predicted"/>
<feature type="domain" description="Tetracyclin repressor-like C-terminal" evidence="3">
    <location>
        <begin position="83"/>
        <end position="181"/>
    </location>
</feature>
<dbReference type="InterPro" id="IPR009057">
    <property type="entry name" value="Homeodomain-like_sf"/>
</dbReference>